<dbReference type="Proteomes" id="UP000244741">
    <property type="component" value="Segment"/>
</dbReference>
<name>A0A2R4ALV7_9CAUD</name>
<dbReference type="EMBL" id="MG676224">
    <property type="protein sequence ID" value="AVR76015.1"/>
    <property type="molecule type" value="Genomic_DNA"/>
</dbReference>
<dbReference type="Pfam" id="PF23818">
    <property type="entry name" value="Phage_tail_terminator_7"/>
    <property type="match status" value="1"/>
</dbReference>
<accession>A0A2R4ALV7</accession>
<gene>
    <name evidence="1" type="ORF">AhSzq1_122</name>
</gene>
<organism evidence="1 2">
    <name type="scientific">Aeromonas phage AhSzq-1</name>
    <dbReference type="NCBI Taxonomy" id="2138298"/>
    <lineage>
        <taxon>Viruses</taxon>
        <taxon>Duplodnaviria</taxon>
        <taxon>Heunggongvirae</taxon>
        <taxon>Uroviricota</taxon>
        <taxon>Caudoviricetes</taxon>
        <taxon>Demerecviridae</taxon>
        <taxon>Shenzhenvirus</taxon>
        <taxon>Shenzhenvirus AhSzq1</taxon>
    </lineage>
</organism>
<protein>
    <submittedName>
        <fullName evidence="1">Tail terminator protein</fullName>
    </submittedName>
</protein>
<evidence type="ECO:0000313" key="1">
    <source>
        <dbReference type="EMBL" id="AVR76015.1"/>
    </source>
</evidence>
<sequence>MYARAYYKDEYDSERQIQLLLRDLKKILDTPERIQYTVSNPDGSTETRYVAIDNLSGLTTDEGILRPIAIGELSITLKYCEDGRII</sequence>
<evidence type="ECO:0000313" key="2">
    <source>
        <dbReference type="Proteomes" id="UP000244741"/>
    </source>
</evidence>
<reference evidence="1 2" key="1">
    <citation type="submission" date="2017-12" db="EMBL/GenBank/DDBJ databases">
        <title>Genomic characterization of T5-related Aeromonas hydrophila phages AhSzq-1 and AhSzw-1 and proposal to be two new species.</title>
        <authorList>
            <person name="Chen L."/>
            <person name="Yuan S."/>
            <person name="Ma Y."/>
        </authorList>
    </citation>
    <scope>NUCLEOTIDE SEQUENCE [LARGE SCALE GENOMIC DNA]</scope>
    <source>
        <strain evidence="1">Seawater</strain>
    </source>
</reference>
<keyword evidence="2" id="KW-1185">Reference proteome</keyword>
<dbReference type="InterPro" id="IPR056418">
    <property type="entry name" value="Phage_tail_terminator_p142"/>
</dbReference>
<proteinExistence type="predicted"/>